<dbReference type="SUPFAM" id="SSF50677">
    <property type="entry name" value="ValRS/IleRS/LeuRS editing domain"/>
    <property type="match status" value="1"/>
</dbReference>
<keyword evidence="8 11" id="KW-0030">Aminoacyl-tRNA synthetase</keyword>
<gene>
    <name evidence="14" type="ORF">NEDG_00619</name>
</gene>
<keyword evidence="7 11" id="KW-0648">Protein biosynthesis</keyword>
<organism evidence="14 15">
    <name type="scientific">Nematocida displodere</name>
    <dbReference type="NCBI Taxonomy" id="1805483"/>
    <lineage>
        <taxon>Eukaryota</taxon>
        <taxon>Fungi</taxon>
        <taxon>Fungi incertae sedis</taxon>
        <taxon>Microsporidia</taxon>
        <taxon>Nematocida</taxon>
    </lineage>
</organism>
<dbReference type="Gene3D" id="3.90.740.10">
    <property type="entry name" value="Valyl/Leucyl/Isoleucyl-tRNA synthetase, editing domain"/>
    <property type="match status" value="1"/>
</dbReference>
<dbReference type="NCBIfam" id="NF004349">
    <property type="entry name" value="PRK05729.1"/>
    <property type="match status" value="1"/>
</dbReference>
<evidence type="ECO:0000256" key="11">
    <source>
        <dbReference type="RuleBase" id="RU363035"/>
    </source>
</evidence>
<dbReference type="EMBL" id="LTDL01000040">
    <property type="protein sequence ID" value="OAG29486.1"/>
    <property type="molecule type" value="Genomic_DNA"/>
</dbReference>
<dbReference type="RefSeq" id="XP_067544134.1">
    <property type="nucleotide sequence ID" value="XM_067688037.1"/>
</dbReference>
<dbReference type="InterPro" id="IPR002300">
    <property type="entry name" value="aa-tRNA-synth_Ia"/>
</dbReference>
<comment type="catalytic activity">
    <reaction evidence="10">
        <text>tRNA(Val) + L-valine + ATP = L-valyl-tRNA(Val) + AMP + diphosphate</text>
        <dbReference type="Rhea" id="RHEA:10704"/>
        <dbReference type="Rhea" id="RHEA-COMP:9672"/>
        <dbReference type="Rhea" id="RHEA-COMP:9708"/>
        <dbReference type="ChEBI" id="CHEBI:30616"/>
        <dbReference type="ChEBI" id="CHEBI:33019"/>
        <dbReference type="ChEBI" id="CHEBI:57762"/>
        <dbReference type="ChEBI" id="CHEBI:78442"/>
        <dbReference type="ChEBI" id="CHEBI:78537"/>
        <dbReference type="ChEBI" id="CHEBI:456215"/>
        <dbReference type="EC" id="6.1.1.9"/>
    </reaction>
</comment>
<feature type="domain" description="Aminoacyl-tRNA synthetase class Ia" evidence="12">
    <location>
        <begin position="79"/>
        <end position="678"/>
    </location>
</feature>
<name>A0A177ECM8_9MICR</name>
<dbReference type="FunFam" id="3.40.50.620:FF:000457">
    <property type="entry name" value="Predicted protein"/>
    <property type="match status" value="1"/>
</dbReference>
<dbReference type="PANTHER" id="PTHR11946:SF109">
    <property type="entry name" value="VALINE--TRNA LIGASE"/>
    <property type="match status" value="1"/>
</dbReference>
<keyword evidence="15" id="KW-1185">Reference proteome</keyword>
<proteinExistence type="inferred from homology"/>
<evidence type="ECO:0000256" key="9">
    <source>
        <dbReference type="ARBA" id="ARBA00029936"/>
    </source>
</evidence>
<evidence type="ECO:0000256" key="1">
    <source>
        <dbReference type="ARBA" id="ARBA00004496"/>
    </source>
</evidence>
<dbReference type="PANTHER" id="PTHR11946">
    <property type="entry name" value="VALYL-TRNA SYNTHETASES"/>
    <property type="match status" value="1"/>
</dbReference>
<dbReference type="InterPro" id="IPR013155">
    <property type="entry name" value="M/V/L/I-tRNA-synth_anticd-bd"/>
</dbReference>
<dbReference type="GO" id="GO:0006438">
    <property type="term" value="P:valyl-tRNA aminoacylation"/>
    <property type="evidence" value="ECO:0007669"/>
    <property type="project" value="InterPro"/>
</dbReference>
<comment type="similarity">
    <text evidence="2 11">Belongs to the class-I aminoacyl-tRNA synthetase family.</text>
</comment>
<dbReference type="GO" id="GO:0005524">
    <property type="term" value="F:ATP binding"/>
    <property type="evidence" value="ECO:0007669"/>
    <property type="project" value="UniProtKB-KW"/>
</dbReference>
<dbReference type="Pfam" id="PF08264">
    <property type="entry name" value="Anticodon_1"/>
    <property type="match status" value="1"/>
</dbReference>
<evidence type="ECO:0000259" key="12">
    <source>
        <dbReference type="Pfam" id="PF00133"/>
    </source>
</evidence>
<dbReference type="GO" id="GO:0004832">
    <property type="term" value="F:valine-tRNA ligase activity"/>
    <property type="evidence" value="ECO:0007669"/>
    <property type="project" value="UniProtKB-EC"/>
</dbReference>
<dbReference type="InterPro" id="IPR002303">
    <property type="entry name" value="Valyl-tRNA_ligase"/>
</dbReference>
<dbReference type="SUPFAM" id="SSF47323">
    <property type="entry name" value="Anticodon-binding domain of a subclass of class I aminoacyl-tRNA synthetases"/>
    <property type="match status" value="1"/>
</dbReference>
<evidence type="ECO:0000313" key="15">
    <source>
        <dbReference type="Proteomes" id="UP000185944"/>
    </source>
</evidence>
<dbReference type="CDD" id="cd07962">
    <property type="entry name" value="Anticodon_Ia_Val"/>
    <property type="match status" value="1"/>
</dbReference>
<dbReference type="STRING" id="1805483.A0A177ECM8"/>
<evidence type="ECO:0000256" key="8">
    <source>
        <dbReference type="ARBA" id="ARBA00023146"/>
    </source>
</evidence>
<keyword evidence="4 11" id="KW-0436">Ligase</keyword>
<dbReference type="AlphaFoldDB" id="A0A177ECM8"/>
<dbReference type="InterPro" id="IPR014729">
    <property type="entry name" value="Rossmann-like_a/b/a_fold"/>
</dbReference>
<dbReference type="SUPFAM" id="SSF52374">
    <property type="entry name" value="Nucleotidylyl transferase"/>
    <property type="match status" value="1"/>
</dbReference>
<evidence type="ECO:0000256" key="4">
    <source>
        <dbReference type="ARBA" id="ARBA00022598"/>
    </source>
</evidence>
<dbReference type="GO" id="GO:0005829">
    <property type="term" value="C:cytosol"/>
    <property type="evidence" value="ECO:0007669"/>
    <property type="project" value="TreeGrafter"/>
</dbReference>
<dbReference type="GeneID" id="93646969"/>
<dbReference type="FunFam" id="3.40.50.620:FF:000020">
    <property type="entry name" value="Valine--tRNA ligase, mitochondrial"/>
    <property type="match status" value="1"/>
</dbReference>
<evidence type="ECO:0000256" key="2">
    <source>
        <dbReference type="ARBA" id="ARBA00005594"/>
    </source>
</evidence>
<accession>A0A177ECM8</accession>
<dbReference type="InterPro" id="IPR009080">
    <property type="entry name" value="tRNAsynth_Ia_anticodon-bd"/>
</dbReference>
<evidence type="ECO:0000256" key="7">
    <source>
        <dbReference type="ARBA" id="ARBA00022917"/>
    </source>
</evidence>
<feature type="domain" description="Methionyl/Valyl/Leucyl/Isoleucyl-tRNA synthetase anticodon-binding" evidence="13">
    <location>
        <begin position="718"/>
        <end position="862"/>
    </location>
</feature>
<keyword evidence="5 11" id="KW-0547">Nucleotide-binding</keyword>
<dbReference type="CDD" id="cd00817">
    <property type="entry name" value="ValRS_core"/>
    <property type="match status" value="1"/>
</dbReference>
<evidence type="ECO:0000256" key="6">
    <source>
        <dbReference type="ARBA" id="ARBA00022840"/>
    </source>
</evidence>
<dbReference type="EC" id="6.1.1.9" evidence="3"/>
<dbReference type="PRINTS" id="PR00986">
    <property type="entry name" value="TRNASYNTHVAL"/>
</dbReference>
<evidence type="ECO:0000259" key="13">
    <source>
        <dbReference type="Pfam" id="PF08264"/>
    </source>
</evidence>
<dbReference type="Pfam" id="PF00133">
    <property type="entry name" value="tRNA-synt_1"/>
    <property type="match status" value="1"/>
</dbReference>
<protein>
    <recommendedName>
        <fullName evidence="3">valine--tRNA ligase</fullName>
        <ecNumber evidence="3">6.1.1.9</ecNumber>
    </recommendedName>
    <alternativeName>
        <fullName evidence="9">Valyl-tRNA synthetase</fullName>
    </alternativeName>
</protein>
<dbReference type="GO" id="GO:0002161">
    <property type="term" value="F:aminoacyl-tRNA deacylase activity"/>
    <property type="evidence" value="ECO:0007669"/>
    <property type="project" value="InterPro"/>
</dbReference>
<dbReference type="NCBIfam" id="TIGR00422">
    <property type="entry name" value="valS"/>
    <property type="match status" value="1"/>
</dbReference>
<evidence type="ECO:0000256" key="5">
    <source>
        <dbReference type="ARBA" id="ARBA00022741"/>
    </source>
</evidence>
<dbReference type="Gene3D" id="1.10.730.10">
    <property type="entry name" value="Isoleucyl-tRNA Synthetase, Domain 1"/>
    <property type="match status" value="1"/>
</dbReference>
<reference evidence="14 15" key="1">
    <citation type="submission" date="2016-02" db="EMBL/GenBank/DDBJ databases">
        <title>Discovery of a natural microsporidian pathogen with a broad tissue tropism in Caenorhabditis elegans.</title>
        <authorList>
            <person name="Luallen R.J."/>
            <person name="Reinke A.W."/>
            <person name="Tong L."/>
            <person name="Botts M.R."/>
            <person name="Felix M.-A."/>
            <person name="Troemel E.R."/>
        </authorList>
    </citation>
    <scope>NUCLEOTIDE SEQUENCE [LARGE SCALE GENOMIC DNA]</scope>
    <source>
        <strain evidence="14 15">JUm2807</strain>
    </source>
</reference>
<evidence type="ECO:0000256" key="3">
    <source>
        <dbReference type="ARBA" id="ARBA00013169"/>
    </source>
</evidence>
<dbReference type="InterPro" id="IPR033705">
    <property type="entry name" value="Anticodon_Ia_Val"/>
</dbReference>
<sequence>MDEIQEAIRTETDERKRAKLEKKLAKLAKFLSKAKIVAVPKKERKKIEFTEGEVLAPGEKKRVEKLEGQFNPLQVENGWFSWWESQGFFTPEYQQKKNNGQVFTIVLPPPNVTGSLHIGHAMMSAIEDVLVRMKRMQGYKTLFLPGTDHAGIATQVVVEKCLAKEGVSRQDLGRDKFLERVWAWKEAYGHQIVSQFRRLGTSLDFTREKFTMDPELSAAVTEAFVQFYEQGLIYRGSRLVNWCAKIQTTLSDLEVDYAEVQPFEKIKTDGGEYAFGRLFTVRYEIEKEGKIQGSVEVSTTRPETIFGDAALCANPSDERYTAFAGSFAVNPLTNKRIPFVLDEAAEIGFGTGVLKITPAHDLVDFAVGEKHGLETVSVLDENNRMTVGPFKGELRFEAREKTAALLKDLGRLVREEGHEGRVPLCSRTGEVVEPRVLPQWWMRCEGLAKQALEASETGNLEIVPEEMKKTWSAWLSGIRDWCLSRQLWWGHRIPAYTANNKWYVARSREEAEKQAGCPVVQEEDVLDTWFSSGLWPFATLGWPNQTEDIKTHYPTTLLETGKDIIFFWVARMVMMGLALTGTLPFKTVLMHSIVRDARGEKMSKSKGNVIDPVDVISGTTLKSLIERLHSGNLSEEEVKKATKALSEEYPQGIEACGSDALRFSLLASASLGRDVNLSIEKVSSCRRFCNKVWNGAKFALAQQPQESAKASALAASTDRWIESKLSETVETVTSALESYNFMKAATEIQQFWVGDFCDFYLEMFKGRKDAAGVATLRKVARTYMVLAHPLLPFLTEEIYQAMKHQWSGTDPKKEKGLEVEPKPEVDWAESITVEGYPEPGPRHKDSEAIEGVIELIRGVRSHASALASFQGVEIESSPETLALEESPEMLSRLLATRIEFKTEIKKITDISGKIKFFIAE</sequence>
<dbReference type="InterPro" id="IPR001412">
    <property type="entry name" value="aa-tRNA-synth_I_CS"/>
</dbReference>
<comment type="caution">
    <text evidence="14">The sequence shown here is derived from an EMBL/GenBank/DDBJ whole genome shotgun (WGS) entry which is preliminary data.</text>
</comment>
<evidence type="ECO:0000256" key="10">
    <source>
        <dbReference type="ARBA" id="ARBA00047552"/>
    </source>
</evidence>
<dbReference type="InterPro" id="IPR009008">
    <property type="entry name" value="Val/Leu/Ile-tRNA-synth_edit"/>
</dbReference>
<dbReference type="VEuPathDB" id="MicrosporidiaDB:NEDG_00619"/>
<dbReference type="PROSITE" id="PS00178">
    <property type="entry name" value="AA_TRNA_LIGASE_I"/>
    <property type="match status" value="1"/>
</dbReference>
<dbReference type="Proteomes" id="UP000185944">
    <property type="component" value="Unassembled WGS sequence"/>
</dbReference>
<keyword evidence="6 11" id="KW-0067">ATP-binding</keyword>
<dbReference type="OrthoDB" id="629407at2759"/>
<comment type="subcellular location">
    <subcellularLocation>
        <location evidence="1">Cytoplasm</location>
    </subcellularLocation>
</comment>
<evidence type="ECO:0000313" key="14">
    <source>
        <dbReference type="EMBL" id="OAG29486.1"/>
    </source>
</evidence>
<dbReference type="Gene3D" id="3.40.50.620">
    <property type="entry name" value="HUPs"/>
    <property type="match status" value="2"/>
</dbReference>